<organism evidence="2 3">
    <name type="scientific">Dawidia cretensis</name>
    <dbReference type="NCBI Taxonomy" id="2782350"/>
    <lineage>
        <taxon>Bacteria</taxon>
        <taxon>Pseudomonadati</taxon>
        <taxon>Bacteroidota</taxon>
        <taxon>Cytophagia</taxon>
        <taxon>Cytophagales</taxon>
        <taxon>Chryseotaleaceae</taxon>
        <taxon>Dawidia</taxon>
    </lineage>
</organism>
<dbReference type="Proteomes" id="UP001319080">
    <property type="component" value="Unassembled WGS sequence"/>
</dbReference>
<sequence length="393" mass="44150">MITKDQLEALLPEMENDRVEKTISTTDTNKFGEAICAFANDLGATSKPGYLIIGARDDGKIEGLKIDESLMQLLLGYRTDGRIVPPPAMMVNKFSFPEGDIAVVEVQPSPVPPVRWKGKVCIRIGQRKGTANEAEERILSEKRSTFARSFDTQPVFGADLREIGIDIFKLSYLPTAIDAETLAANGRQIKEQLSSLKFYDLKADMPTNAGILLFGKNPRFYLPGAYIQYVKFKGTDETSDFEYEERFEGDLTTQLRVINDFIKSQIAKRVQHKLGEEYEFAYPNSAVQELLFNAIIHKDYQSNAPIKFYEFEDRIEIINPGGLYGNARPENFPNTNDYRNPTLAEVAKNLGYINAFNVGVKRAKAALDKNGSPPPKFLIDEPTSFGVIIYKKK</sequence>
<dbReference type="AlphaFoldDB" id="A0AAP2E5R7"/>
<proteinExistence type="predicted"/>
<evidence type="ECO:0000313" key="2">
    <source>
        <dbReference type="EMBL" id="MBT1712459.1"/>
    </source>
</evidence>
<dbReference type="InterPro" id="IPR038475">
    <property type="entry name" value="RecG_C_sf"/>
</dbReference>
<dbReference type="Pfam" id="PF04326">
    <property type="entry name" value="SLFN_AlbA_2"/>
    <property type="match status" value="1"/>
</dbReference>
<comment type="caution">
    <text evidence="2">The sequence shown here is derived from an EMBL/GenBank/DDBJ whole genome shotgun (WGS) entry which is preliminary data.</text>
</comment>
<protein>
    <submittedName>
        <fullName evidence="2">DNA binding domain-containing protein</fullName>
    </submittedName>
</protein>
<dbReference type="Gene3D" id="3.30.950.30">
    <property type="entry name" value="Schlafen, AAA domain"/>
    <property type="match status" value="1"/>
</dbReference>
<dbReference type="PANTHER" id="PTHR30595:SF6">
    <property type="entry name" value="SCHLAFEN ALBA-2 DOMAIN-CONTAINING PROTEIN"/>
    <property type="match status" value="1"/>
</dbReference>
<feature type="domain" description="Schlafen AlbA-2" evidence="1">
    <location>
        <begin position="15"/>
        <end position="130"/>
    </location>
</feature>
<name>A0AAP2E5R7_9BACT</name>
<dbReference type="PANTHER" id="PTHR30595">
    <property type="entry name" value="GLPR-RELATED TRANSCRIPTIONAL REPRESSOR"/>
    <property type="match status" value="1"/>
</dbReference>
<dbReference type="Gene3D" id="3.30.565.60">
    <property type="match status" value="1"/>
</dbReference>
<dbReference type="InterPro" id="IPR038461">
    <property type="entry name" value="Schlafen_AlbA_2_dom_sf"/>
</dbReference>
<dbReference type="InterPro" id="IPR007421">
    <property type="entry name" value="Schlafen_AlbA_2_dom"/>
</dbReference>
<reference evidence="2 3" key="1">
    <citation type="submission" date="2021-05" db="EMBL/GenBank/DDBJ databases">
        <title>A Polyphasic approach of four new species of the genus Ohtaekwangia: Ohtaekwangia histidinii sp. nov., Ohtaekwangia cretensis sp. nov., Ohtaekwangia indiensis sp. nov., Ohtaekwangia reichenbachii sp. nov. from diverse environment.</title>
        <authorList>
            <person name="Octaviana S."/>
        </authorList>
    </citation>
    <scope>NUCLEOTIDE SEQUENCE [LARGE SCALE GENOMIC DNA]</scope>
    <source>
        <strain evidence="2 3">PWU5</strain>
    </source>
</reference>
<evidence type="ECO:0000313" key="3">
    <source>
        <dbReference type="Proteomes" id="UP001319080"/>
    </source>
</evidence>
<keyword evidence="3" id="KW-1185">Reference proteome</keyword>
<gene>
    <name evidence="2" type="ORF">KK062_29765</name>
</gene>
<dbReference type="Pfam" id="PF13749">
    <property type="entry name" value="HATPase_c_4"/>
    <property type="match status" value="1"/>
</dbReference>
<dbReference type="EMBL" id="JAHESE010000075">
    <property type="protein sequence ID" value="MBT1712459.1"/>
    <property type="molecule type" value="Genomic_DNA"/>
</dbReference>
<accession>A0AAP2E5R7</accession>
<evidence type="ECO:0000259" key="1">
    <source>
        <dbReference type="Pfam" id="PF04326"/>
    </source>
</evidence>